<evidence type="ECO:0000256" key="6">
    <source>
        <dbReference type="ARBA" id="ARBA00023049"/>
    </source>
</evidence>
<evidence type="ECO:0000256" key="7">
    <source>
        <dbReference type="RuleBase" id="RU004447"/>
    </source>
</evidence>
<protein>
    <recommendedName>
        <fullName evidence="13">Peptidase M16</fullName>
    </recommendedName>
</protein>
<evidence type="ECO:0000256" key="1">
    <source>
        <dbReference type="ARBA" id="ARBA00007261"/>
    </source>
</evidence>
<evidence type="ECO:0000313" key="11">
    <source>
        <dbReference type="EMBL" id="PIW18485.1"/>
    </source>
</evidence>
<comment type="caution">
    <text evidence="11">The sequence shown here is derived from an EMBL/GenBank/DDBJ whole genome shotgun (WGS) entry which is preliminary data.</text>
</comment>
<dbReference type="PANTHER" id="PTHR43690">
    <property type="entry name" value="NARDILYSIN"/>
    <property type="match status" value="1"/>
</dbReference>
<evidence type="ECO:0000256" key="4">
    <source>
        <dbReference type="ARBA" id="ARBA00022801"/>
    </source>
</evidence>
<evidence type="ECO:0008006" key="13">
    <source>
        <dbReference type="Google" id="ProtNLM"/>
    </source>
</evidence>
<dbReference type="PANTHER" id="PTHR43690:SF17">
    <property type="entry name" value="PROTEIN YHJJ"/>
    <property type="match status" value="1"/>
</dbReference>
<feature type="domain" description="Peptidase M16 C-terminal" evidence="10">
    <location>
        <begin position="709"/>
        <end position="879"/>
    </location>
</feature>
<reference evidence="11 12" key="1">
    <citation type="submission" date="2017-09" db="EMBL/GenBank/DDBJ databases">
        <title>Depth-based differentiation of microbial function through sediment-hosted aquifers and enrichment of novel symbionts in the deep terrestrial subsurface.</title>
        <authorList>
            <person name="Probst A.J."/>
            <person name="Ladd B."/>
            <person name="Jarett J.K."/>
            <person name="Geller-Mcgrath D.E."/>
            <person name="Sieber C.M."/>
            <person name="Emerson J.B."/>
            <person name="Anantharaman K."/>
            <person name="Thomas B.C."/>
            <person name="Malmstrom R."/>
            <person name="Stieglmeier M."/>
            <person name="Klingl A."/>
            <person name="Woyke T."/>
            <person name="Ryan C.M."/>
            <person name="Banfield J.F."/>
        </authorList>
    </citation>
    <scope>NUCLEOTIDE SEQUENCE [LARGE SCALE GENOMIC DNA]</scope>
    <source>
        <strain evidence="11">CG17_big_fil_post_rev_8_21_14_2_50_48_46</strain>
    </source>
</reference>
<dbReference type="Proteomes" id="UP000231019">
    <property type="component" value="Unassembled WGS sequence"/>
</dbReference>
<gene>
    <name evidence="11" type="ORF">COW36_04125</name>
</gene>
<evidence type="ECO:0000256" key="2">
    <source>
        <dbReference type="ARBA" id="ARBA00022670"/>
    </source>
</evidence>
<keyword evidence="4" id="KW-0378">Hydrolase</keyword>
<feature type="signal peptide" evidence="8">
    <location>
        <begin position="1"/>
        <end position="29"/>
    </location>
</feature>
<organism evidence="11 12">
    <name type="scientific">bacterium (Candidatus Blackallbacteria) CG17_big_fil_post_rev_8_21_14_2_50_48_46</name>
    <dbReference type="NCBI Taxonomy" id="2014261"/>
    <lineage>
        <taxon>Bacteria</taxon>
        <taxon>Candidatus Blackallbacteria</taxon>
    </lineage>
</organism>
<evidence type="ECO:0000256" key="8">
    <source>
        <dbReference type="SAM" id="SignalP"/>
    </source>
</evidence>
<dbReference type="Pfam" id="PF00675">
    <property type="entry name" value="Peptidase_M16"/>
    <property type="match status" value="1"/>
</dbReference>
<dbReference type="InterPro" id="IPR011765">
    <property type="entry name" value="Pept_M16_N"/>
</dbReference>
<dbReference type="Gene3D" id="3.30.830.10">
    <property type="entry name" value="Metalloenzyme, LuxS/M16 peptidase-like"/>
    <property type="match status" value="4"/>
</dbReference>
<comment type="similarity">
    <text evidence="1 7">Belongs to the peptidase M16 family.</text>
</comment>
<feature type="chain" id="PRO_5014760078" description="Peptidase M16" evidence="8">
    <location>
        <begin position="30"/>
        <end position="975"/>
    </location>
</feature>
<evidence type="ECO:0000313" key="12">
    <source>
        <dbReference type="Proteomes" id="UP000231019"/>
    </source>
</evidence>
<dbReference type="PROSITE" id="PS00143">
    <property type="entry name" value="INSULINASE"/>
    <property type="match status" value="1"/>
</dbReference>
<dbReference type="Pfam" id="PF05193">
    <property type="entry name" value="Peptidase_M16_C"/>
    <property type="match status" value="2"/>
</dbReference>
<dbReference type="InterPro" id="IPR001431">
    <property type="entry name" value="Pept_M16_Zn_BS"/>
</dbReference>
<evidence type="ECO:0000259" key="9">
    <source>
        <dbReference type="Pfam" id="PF00675"/>
    </source>
</evidence>
<feature type="domain" description="Peptidase M16 N-terminal" evidence="9">
    <location>
        <begin position="52"/>
        <end position="102"/>
    </location>
</feature>
<accession>A0A2M7G8R1</accession>
<keyword evidence="3" id="KW-0479">Metal-binding</keyword>
<sequence length="975" mass="111926">MKTFLHSVLASSLVLASISVLPTMNPARAAAVTESVSAMQVEQFVLPNGLKVYLNRKTDKPRFYAQVVINAGSKQDPSDATGIAHYLEHMLFKGSDELGTQNFAKEKVLLDKITELYEKHFQSKDEKQRQDILKQINQLTIEASQYAIPGELDSLYSRLGAEGLNAYTSNEETVYLVDMPSNRIEQWAKVESERFKDPVFRLFQSELETVYEEKNISMDDKDDILWEAVAEKLYKKHPYGQQTTLGTVEHLKNPSLKKMYAFYHRYYVPNNMALVITGDIDLAATRKLIEKYFGTWKSAAVAPFQVPSETPIKGREQIDVNYKGEEKVMLAFRTVPYGHPDKDALAMVDMLLDSGDFGLIKLNLVQTQKLRAAGSSPWMNRDYGSEHLYAVPREGQSLEEAEKMLLEQLELLKQGHFDEKQMTGVALDFEMAQKRRLQTNQGRASLMTESFLKGQSLADLMKAPQRMRQLTKQQVMEVARRYFGKDYVVGYRHDQEYSFPKIQKPQLGKMKLSPNQRSAFVTAVEAVKPAPIQPRWVDYSRDFKISSFAPGVLFYTAQNPFNDLFQLSFSYDYGDKHQPGFCQVMDELNFAGAGSLKAPEIARRFFEMGVKASFSCGDYGFSMNLTGLDEKLEEAVKLGEQVLWNAQLDPQHFQAKLENLIADRADQKKDPKVLRQALRNYVRFAERSGYLDRMSEAELKQLSVQRYPFFRDQLRKQNFKLFYLGQLPREQVERVLHQHHQPQQIQVPLLNPRQAPELKLEARHKQPVKIYFLNNPSVQSQIDLIIPGGMVKPEEMLMTSFYNEYMDGGMGAVMFQEVRESRALAYSTWSYFLHGNRLGDQDQMLGYIGTQADKSVEALKLFIELIKNPPQSASHFERAYRALENRYRTEVIDYTTVLGRFQYWSDLGLDKDPRPEEFARLSKVKLEDLFSFVKTKIASQPLTFTLVGDKSKIDMAALQKLAEIEEVQVSQIFKD</sequence>
<dbReference type="InterPro" id="IPR007863">
    <property type="entry name" value="Peptidase_M16_C"/>
</dbReference>
<evidence type="ECO:0000256" key="3">
    <source>
        <dbReference type="ARBA" id="ARBA00022723"/>
    </source>
</evidence>
<dbReference type="EMBL" id="PFFQ01000012">
    <property type="protein sequence ID" value="PIW18485.1"/>
    <property type="molecule type" value="Genomic_DNA"/>
</dbReference>
<evidence type="ECO:0000256" key="5">
    <source>
        <dbReference type="ARBA" id="ARBA00022833"/>
    </source>
</evidence>
<dbReference type="SUPFAM" id="SSF63411">
    <property type="entry name" value="LuxS/MPP-like metallohydrolase"/>
    <property type="match status" value="4"/>
</dbReference>
<feature type="domain" description="Peptidase M16 C-terminal" evidence="10">
    <location>
        <begin position="256"/>
        <end position="422"/>
    </location>
</feature>
<dbReference type="AlphaFoldDB" id="A0A2M7G8R1"/>
<dbReference type="InterPro" id="IPR050626">
    <property type="entry name" value="Peptidase_M16"/>
</dbReference>
<evidence type="ECO:0000259" key="10">
    <source>
        <dbReference type="Pfam" id="PF05193"/>
    </source>
</evidence>
<name>A0A2M7G8R1_9BACT</name>
<keyword evidence="5" id="KW-0862">Zinc</keyword>
<proteinExistence type="inferred from homology"/>
<keyword evidence="2" id="KW-0645">Protease</keyword>
<keyword evidence="8" id="KW-0732">Signal</keyword>
<dbReference type="InterPro" id="IPR011249">
    <property type="entry name" value="Metalloenz_LuxS/M16"/>
</dbReference>
<dbReference type="GO" id="GO:0046872">
    <property type="term" value="F:metal ion binding"/>
    <property type="evidence" value="ECO:0007669"/>
    <property type="project" value="UniProtKB-KW"/>
</dbReference>
<dbReference type="GO" id="GO:0006508">
    <property type="term" value="P:proteolysis"/>
    <property type="evidence" value="ECO:0007669"/>
    <property type="project" value="UniProtKB-KW"/>
</dbReference>
<dbReference type="GO" id="GO:0004222">
    <property type="term" value="F:metalloendopeptidase activity"/>
    <property type="evidence" value="ECO:0007669"/>
    <property type="project" value="InterPro"/>
</dbReference>
<keyword evidence="6" id="KW-0482">Metalloprotease</keyword>